<accession>A0A9J6C7T9</accession>
<feature type="domain" description="RING-CH-type" evidence="11">
    <location>
        <begin position="51"/>
        <end position="111"/>
    </location>
</feature>
<evidence type="ECO:0000256" key="4">
    <source>
        <dbReference type="ARBA" id="ARBA00022723"/>
    </source>
</evidence>
<evidence type="ECO:0000256" key="3">
    <source>
        <dbReference type="ARBA" id="ARBA00022692"/>
    </source>
</evidence>
<dbReference type="InterPro" id="IPR013083">
    <property type="entry name" value="Znf_RING/FYVE/PHD"/>
</dbReference>
<dbReference type="GO" id="GO:0008270">
    <property type="term" value="F:zinc ion binding"/>
    <property type="evidence" value="ECO:0007669"/>
    <property type="project" value="UniProtKB-KW"/>
</dbReference>
<keyword evidence="2" id="KW-0808">Transferase</keyword>
<dbReference type="Gene3D" id="3.30.40.10">
    <property type="entry name" value="Zinc/RING finger domain, C3HC4 (zinc finger)"/>
    <property type="match status" value="1"/>
</dbReference>
<evidence type="ECO:0000256" key="7">
    <source>
        <dbReference type="ARBA" id="ARBA00022833"/>
    </source>
</evidence>
<keyword evidence="13" id="KW-1185">Reference proteome</keyword>
<dbReference type="InterPro" id="IPR011016">
    <property type="entry name" value="Znf_RING-CH"/>
</dbReference>
<dbReference type="GO" id="GO:0016567">
    <property type="term" value="P:protein ubiquitination"/>
    <property type="evidence" value="ECO:0007669"/>
    <property type="project" value="TreeGrafter"/>
</dbReference>
<evidence type="ECO:0000313" key="13">
    <source>
        <dbReference type="Proteomes" id="UP001107558"/>
    </source>
</evidence>
<evidence type="ECO:0000313" key="12">
    <source>
        <dbReference type="EMBL" id="KAG5677875.1"/>
    </source>
</evidence>
<feature type="transmembrane region" description="Helical" evidence="10">
    <location>
        <begin position="183"/>
        <end position="200"/>
    </location>
</feature>
<keyword evidence="7" id="KW-0862">Zinc</keyword>
<evidence type="ECO:0000256" key="6">
    <source>
        <dbReference type="ARBA" id="ARBA00022786"/>
    </source>
</evidence>
<dbReference type="PROSITE" id="PS51292">
    <property type="entry name" value="ZF_RING_CH"/>
    <property type="match status" value="1"/>
</dbReference>
<dbReference type="SMART" id="SM00744">
    <property type="entry name" value="RINGv"/>
    <property type="match status" value="1"/>
</dbReference>
<proteinExistence type="predicted"/>
<keyword evidence="8 10" id="KW-1133">Transmembrane helix</keyword>
<reference evidence="12" key="1">
    <citation type="submission" date="2021-03" db="EMBL/GenBank/DDBJ databases">
        <title>Chromosome level genome of the anhydrobiotic midge Polypedilum vanderplanki.</title>
        <authorList>
            <person name="Yoshida Y."/>
            <person name="Kikawada T."/>
            <person name="Gusev O."/>
        </authorList>
    </citation>
    <scope>NUCLEOTIDE SEQUENCE</scope>
    <source>
        <strain evidence="12">NIAS01</strain>
        <tissue evidence="12">Whole body or cell culture</tissue>
    </source>
</reference>
<evidence type="ECO:0000256" key="5">
    <source>
        <dbReference type="ARBA" id="ARBA00022771"/>
    </source>
</evidence>
<dbReference type="OrthoDB" id="273089at2759"/>
<evidence type="ECO:0000256" key="8">
    <source>
        <dbReference type="ARBA" id="ARBA00022989"/>
    </source>
</evidence>
<evidence type="ECO:0000256" key="2">
    <source>
        <dbReference type="ARBA" id="ARBA00022679"/>
    </source>
</evidence>
<dbReference type="PANTHER" id="PTHR46065:SF3">
    <property type="entry name" value="FI20425P1"/>
    <property type="match status" value="1"/>
</dbReference>
<keyword evidence="4" id="KW-0479">Metal-binding</keyword>
<organism evidence="12 13">
    <name type="scientific">Polypedilum vanderplanki</name>
    <name type="common">Sleeping chironomid midge</name>
    <dbReference type="NCBI Taxonomy" id="319348"/>
    <lineage>
        <taxon>Eukaryota</taxon>
        <taxon>Metazoa</taxon>
        <taxon>Ecdysozoa</taxon>
        <taxon>Arthropoda</taxon>
        <taxon>Hexapoda</taxon>
        <taxon>Insecta</taxon>
        <taxon>Pterygota</taxon>
        <taxon>Neoptera</taxon>
        <taxon>Endopterygota</taxon>
        <taxon>Diptera</taxon>
        <taxon>Nematocera</taxon>
        <taxon>Chironomoidea</taxon>
        <taxon>Chironomidae</taxon>
        <taxon>Chironominae</taxon>
        <taxon>Polypedilum</taxon>
        <taxon>Polypedilum</taxon>
    </lineage>
</organism>
<comment type="subcellular location">
    <subcellularLocation>
        <location evidence="1">Membrane</location>
        <topology evidence="1">Multi-pass membrane protein</topology>
    </subcellularLocation>
</comment>
<dbReference type="Pfam" id="PF12906">
    <property type="entry name" value="RINGv"/>
    <property type="match status" value="1"/>
</dbReference>
<dbReference type="GO" id="GO:0004842">
    <property type="term" value="F:ubiquitin-protein transferase activity"/>
    <property type="evidence" value="ECO:0007669"/>
    <property type="project" value="TreeGrafter"/>
</dbReference>
<dbReference type="SUPFAM" id="SSF57850">
    <property type="entry name" value="RING/U-box"/>
    <property type="match status" value="1"/>
</dbReference>
<keyword evidence="3 10" id="KW-0812">Transmembrane</keyword>
<dbReference type="PANTHER" id="PTHR46065">
    <property type="entry name" value="E3 UBIQUITIN-PROTEIN LIGASE MARCH 2/3 FAMILY MEMBER"/>
    <property type="match status" value="1"/>
</dbReference>
<feature type="transmembrane region" description="Helical" evidence="10">
    <location>
        <begin position="139"/>
        <end position="163"/>
    </location>
</feature>
<keyword evidence="5" id="KW-0863">Zinc-finger</keyword>
<evidence type="ECO:0000256" key="10">
    <source>
        <dbReference type="SAM" id="Phobius"/>
    </source>
</evidence>
<sequence>MDENIASTNVQDNEQVEVTQKSLENTNTNTDDTAIAIIESNESIMKKSATSLSRPSIMCRICLNNGDIERLLTPCQCKGTQGYVHRGCLEYWLSTSGLSHCELCLFHFETIDCLRYGMWESMRIWFSHPSNRALLQSDIMLCTMLTFITFGLMVISMFAMYYLAGAPSENSAQVEATKYWMDTSVGVFLGIVVSYISNYMRQCVCMNTTKCRKWVEMIRNILITPRQ</sequence>
<dbReference type="GO" id="GO:0016020">
    <property type="term" value="C:membrane"/>
    <property type="evidence" value="ECO:0007669"/>
    <property type="project" value="UniProtKB-SubCell"/>
</dbReference>
<name>A0A9J6C7T9_POLVA</name>
<keyword evidence="6" id="KW-0833">Ubl conjugation pathway</keyword>
<keyword evidence="9 10" id="KW-0472">Membrane</keyword>
<evidence type="ECO:0000256" key="1">
    <source>
        <dbReference type="ARBA" id="ARBA00004141"/>
    </source>
</evidence>
<comment type="caution">
    <text evidence="12">The sequence shown here is derived from an EMBL/GenBank/DDBJ whole genome shotgun (WGS) entry which is preliminary data.</text>
</comment>
<evidence type="ECO:0000259" key="11">
    <source>
        <dbReference type="PROSITE" id="PS51292"/>
    </source>
</evidence>
<gene>
    <name evidence="12" type="ORF">PVAND_007592</name>
</gene>
<dbReference type="EMBL" id="JADBJN010000002">
    <property type="protein sequence ID" value="KAG5677875.1"/>
    <property type="molecule type" value="Genomic_DNA"/>
</dbReference>
<dbReference type="AlphaFoldDB" id="A0A9J6C7T9"/>
<evidence type="ECO:0000256" key="9">
    <source>
        <dbReference type="ARBA" id="ARBA00023136"/>
    </source>
</evidence>
<protein>
    <recommendedName>
        <fullName evidence="11">RING-CH-type domain-containing protein</fullName>
    </recommendedName>
</protein>
<dbReference type="Proteomes" id="UP001107558">
    <property type="component" value="Chromosome 2"/>
</dbReference>